<sequence length="282" mass="30596">MINKTSSENFNLKIKKGKIEDFKKAVATQVAAQLRKTLDKPFSPVGNAELSRYSSQEYMRTVKNEYQFKLGVQIGESDMLAIAFKIESISKCGYWLAGGTNAEPSTSKDVRLSEQVFLEQFLGWTRDGSVPVDKGEVVGAIKSELMTFGVPNISRIGFISDTDISFTPDDDVFVLTEVLSTGRESIEFSIIGTSTAVAMLESEGSSDYITDAVVGEISVNVLATTAGFTIDLNDLKNLSVGDTIQIPDIMKLEVKTDPNGGPIAIAAVGQNETNKNLKILEV</sequence>
<dbReference type="Pfam" id="PF01052">
    <property type="entry name" value="FliMN_C"/>
    <property type="match status" value="1"/>
</dbReference>
<dbReference type="Proteomes" id="UP000863257">
    <property type="component" value="Unassembled WGS sequence"/>
</dbReference>
<dbReference type="InterPro" id="IPR001543">
    <property type="entry name" value="FliN-like_C"/>
</dbReference>
<gene>
    <name evidence="2" type="ORF">I7730_14270</name>
</gene>
<protein>
    <recommendedName>
        <fullName evidence="1">Flagellar motor switch protein FliN-like C-terminal domain-containing protein</fullName>
    </recommendedName>
</protein>
<comment type="caution">
    <text evidence="2">The sequence shown here is derived from an EMBL/GenBank/DDBJ whole genome shotgun (WGS) entry which is preliminary data.</text>
</comment>
<dbReference type="InterPro" id="IPR036429">
    <property type="entry name" value="SpoA-like_sf"/>
</dbReference>
<reference evidence="2" key="2">
    <citation type="submission" date="2019-01" db="EMBL/GenBank/DDBJ databases">
        <authorList>
            <consortium name="NCBI Pathogen Detection Project"/>
        </authorList>
    </citation>
    <scope>NUCLEOTIDE SEQUENCE</scope>
    <source>
        <strain evidence="2">BCW_3452</strain>
    </source>
</reference>
<dbReference type="EMBL" id="DACRBY010000017">
    <property type="protein sequence ID" value="HAS8540952.1"/>
    <property type="molecule type" value="Genomic_DNA"/>
</dbReference>
<dbReference type="AlphaFoldDB" id="A0A8H9TFH8"/>
<dbReference type="SUPFAM" id="SSF101801">
    <property type="entry name" value="Surface presentation of antigens (SPOA)"/>
    <property type="match status" value="1"/>
</dbReference>
<organism evidence="2">
    <name type="scientific">Vibrio vulnificus</name>
    <dbReference type="NCBI Taxonomy" id="672"/>
    <lineage>
        <taxon>Bacteria</taxon>
        <taxon>Pseudomonadati</taxon>
        <taxon>Pseudomonadota</taxon>
        <taxon>Gammaproteobacteria</taxon>
        <taxon>Vibrionales</taxon>
        <taxon>Vibrionaceae</taxon>
        <taxon>Vibrio</taxon>
    </lineage>
</organism>
<evidence type="ECO:0000313" key="2">
    <source>
        <dbReference type="EMBL" id="HAS8540952.1"/>
    </source>
</evidence>
<name>A0A8H9TFH8_VIBVL</name>
<reference evidence="2" key="1">
    <citation type="journal article" date="2018" name="Genome Biol.">
        <title>SKESA: strategic k-mer extension for scrupulous assemblies.</title>
        <authorList>
            <person name="Souvorov A."/>
            <person name="Agarwala R."/>
            <person name="Lipman D.J."/>
        </authorList>
    </citation>
    <scope>NUCLEOTIDE SEQUENCE</scope>
    <source>
        <strain evidence="2">BCW_3452</strain>
    </source>
</reference>
<proteinExistence type="predicted"/>
<evidence type="ECO:0000259" key="1">
    <source>
        <dbReference type="Pfam" id="PF01052"/>
    </source>
</evidence>
<feature type="domain" description="Flagellar motor switch protein FliN-like C-terminal" evidence="1">
    <location>
        <begin position="215"/>
        <end position="282"/>
    </location>
</feature>
<accession>A0A8H9TFH8</accession>